<gene>
    <name evidence="1" type="primary">raeA</name>
    <name evidence="1" type="ORF">SCFA_990011</name>
</gene>
<sequence length="170" mass="19422">MKETLIVDGYNIIYAWPELEKIIESSSMDHARSRLISILADYAALTGQRIILVFDAHHMKNTAERTAIIDGVEVIYTQTGETADALIERLVGSLPDPGKVYVATSDQAEQVIIFGRGAYRLTPGELREQVRLVKKESQRFYRQSVPTDGYLENRLLSNVRARLEKWRRQK</sequence>
<accession>A0A485M8N3</accession>
<evidence type="ECO:0000313" key="1">
    <source>
        <dbReference type="EMBL" id="VFU19715.1"/>
    </source>
</evidence>
<dbReference type="Pfam" id="PF05991">
    <property type="entry name" value="NYN_YacP"/>
    <property type="match status" value="1"/>
</dbReference>
<keyword evidence="1" id="KW-0540">Nuclease</keyword>
<name>A0A485M8N3_9ZZZZ</name>
<protein>
    <submittedName>
        <fullName evidence="1">Ribosome-dependent mRNA endonuclease</fullName>
    </submittedName>
</protein>
<dbReference type="AlphaFoldDB" id="A0A485M8N3"/>
<keyword evidence="1" id="KW-0378">Hydrolase</keyword>
<proteinExistence type="predicted"/>
<reference evidence="1" key="1">
    <citation type="submission" date="2019-03" db="EMBL/GenBank/DDBJ databases">
        <authorList>
            <person name="Hao L."/>
        </authorList>
    </citation>
    <scope>NUCLEOTIDE SEQUENCE</scope>
</reference>
<dbReference type="EMBL" id="CAADRN010000404">
    <property type="protein sequence ID" value="VFU19715.1"/>
    <property type="molecule type" value="Genomic_DNA"/>
</dbReference>
<dbReference type="InterPro" id="IPR010298">
    <property type="entry name" value="YacP-like"/>
</dbReference>
<dbReference type="PANTHER" id="PTHR34547">
    <property type="entry name" value="YACP-LIKE NYN DOMAIN PROTEIN"/>
    <property type="match status" value="1"/>
</dbReference>
<dbReference type="GO" id="GO:0004519">
    <property type="term" value="F:endonuclease activity"/>
    <property type="evidence" value="ECO:0007669"/>
    <property type="project" value="UniProtKB-KW"/>
</dbReference>
<dbReference type="CDD" id="cd10912">
    <property type="entry name" value="PIN_YacP-like"/>
    <property type="match status" value="1"/>
</dbReference>
<dbReference type="PANTHER" id="PTHR34547:SF1">
    <property type="entry name" value="YACP-LIKE NYN DOMAIN PROTEIN"/>
    <property type="match status" value="1"/>
</dbReference>
<organism evidence="1">
    <name type="scientific">anaerobic digester metagenome</name>
    <dbReference type="NCBI Taxonomy" id="1263854"/>
    <lineage>
        <taxon>unclassified sequences</taxon>
        <taxon>metagenomes</taxon>
        <taxon>ecological metagenomes</taxon>
    </lineage>
</organism>
<keyword evidence="1" id="KW-0255">Endonuclease</keyword>